<protein>
    <submittedName>
        <fullName evidence="1">Uncharacterized protein</fullName>
    </submittedName>
</protein>
<dbReference type="EMBL" id="QGMY01000001">
    <property type="protein sequence ID" value="PWR74740.1"/>
    <property type="molecule type" value="Genomic_DNA"/>
</dbReference>
<gene>
    <name evidence="1" type="ORF">DK846_00380</name>
</gene>
<name>A0A2V2N7U8_9EURY</name>
<dbReference type="OrthoDB" id="47346at224756"/>
<proteinExistence type="predicted"/>
<accession>A0A2V2N7U8</accession>
<keyword evidence="2" id="KW-1185">Reference proteome</keyword>
<dbReference type="AlphaFoldDB" id="A0A2V2N7U8"/>
<dbReference type="RefSeq" id="WP_109966940.1">
    <property type="nucleotide sequence ID" value="NZ_CP176093.1"/>
</dbReference>
<evidence type="ECO:0000313" key="2">
    <source>
        <dbReference type="Proteomes" id="UP000245657"/>
    </source>
</evidence>
<organism evidence="1 2">
    <name type="scientific">Methanospirillum lacunae</name>
    <dbReference type="NCBI Taxonomy" id="668570"/>
    <lineage>
        <taxon>Archaea</taxon>
        <taxon>Methanobacteriati</taxon>
        <taxon>Methanobacteriota</taxon>
        <taxon>Stenosarchaea group</taxon>
        <taxon>Methanomicrobia</taxon>
        <taxon>Methanomicrobiales</taxon>
        <taxon>Methanospirillaceae</taxon>
        <taxon>Methanospirillum</taxon>
    </lineage>
</organism>
<dbReference type="GeneID" id="97548826"/>
<dbReference type="Proteomes" id="UP000245657">
    <property type="component" value="Unassembled WGS sequence"/>
</dbReference>
<evidence type="ECO:0000313" key="1">
    <source>
        <dbReference type="EMBL" id="PWR74740.1"/>
    </source>
</evidence>
<sequence length="92" mass="10531">MTPRIHIIVLLVVLLPLTHVTADKDPIIGSYFYIFDYGYNNTMNIQDTIPRNKINRLYIVFAMVKDGTLMNILTDGTEDQADQRIQTVISLC</sequence>
<comment type="caution">
    <text evidence="1">The sequence shown here is derived from an EMBL/GenBank/DDBJ whole genome shotgun (WGS) entry which is preliminary data.</text>
</comment>
<reference evidence="1 2" key="1">
    <citation type="submission" date="2018-05" db="EMBL/GenBank/DDBJ databases">
        <title>Draft genome of Methanospirillum lacunae Ki8-1.</title>
        <authorList>
            <person name="Dueholm M.S."/>
            <person name="Nielsen P.H."/>
            <person name="Bakmann L.F."/>
            <person name="Otzen D.E."/>
        </authorList>
    </citation>
    <scope>NUCLEOTIDE SEQUENCE [LARGE SCALE GENOMIC DNA]</scope>
    <source>
        <strain evidence="1 2">Ki8-1</strain>
    </source>
</reference>